<dbReference type="HOGENOM" id="CLU_631257_0_0_9"/>
<dbReference type="AlphaFoldDB" id="H5XU73"/>
<reference evidence="2 3" key="1">
    <citation type="submission" date="2011-11" db="EMBL/GenBank/DDBJ databases">
        <title>The Noncontiguous Finished genome of Desulfosporosinus youngiae DSM 17734.</title>
        <authorList>
            <consortium name="US DOE Joint Genome Institute (JGI-PGF)"/>
            <person name="Lucas S."/>
            <person name="Han J."/>
            <person name="Lapidus A."/>
            <person name="Cheng J.-F."/>
            <person name="Goodwin L."/>
            <person name="Pitluck S."/>
            <person name="Peters L."/>
            <person name="Ovchinnikova G."/>
            <person name="Lu M."/>
            <person name="Land M.L."/>
            <person name="Hauser L."/>
            <person name="Pester M."/>
            <person name="Spring S."/>
            <person name="Ollivier B."/>
            <person name="Rattei T."/>
            <person name="Klenk H.-P."/>
            <person name="Wagner M."/>
            <person name="Loy A."/>
            <person name="Woyke T.J."/>
        </authorList>
    </citation>
    <scope>NUCLEOTIDE SEQUENCE [LARGE SCALE GENOMIC DNA]</scope>
    <source>
        <strain evidence="2 3">DSM 17734</strain>
    </source>
</reference>
<organism evidence="2 3">
    <name type="scientific">Desulfosporosinus youngiae DSM 17734</name>
    <dbReference type="NCBI Taxonomy" id="768710"/>
    <lineage>
        <taxon>Bacteria</taxon>
        <taxon>Bacillati</taxon>
        <taxon>Bacillota</taxon>
        <taxon>Clostridia</taxon>
        <taxon>Eubacteriales</taxon>
        <taxon>Desulfitobacteriaceae</taxon>
        <taxon>Desulfosporosinus</taxon>
    </lineage>
</organism>
<keyword evidence="3" id="KW-1185">Reference proteome</keyword>
<sequence>MLFMFSDCLKKIRGVAIKKYSCLMFALILIITLTACTASNSQEKTNTKGETEPFSVISEGSDNVAQAEVLIFSSDDTDLIKLGTLAFDTYMDYCLSRKTPVEERIASYKLNDISVLSGDINEFYMEVNYDFTTDNDNYLDRVLNTQGKGIWRRYMEMRVKYAYDNVYSIAGIAGGDAQEITLVEFGQEAPTDIFSIINEVKSYFEETGNRVFDISFPVQIEGEDCYKIVVSGKLASSQTYPIDTFAVNLNGDKRYLLNKETDTYEKFQTIPTFACKTSPDGKLRIESVGMYMDGPSGLHALKEMRIINTSTCDVLWSRDSNLTNEFLWSEDSRFVTAGYAGRLWRQTDIVDTKDYSVIKIPIVDDILKTAPDISKPNDGYYITVFKATGWLNPSTVSIQFELRTNNDKVVFGEYEYDVINNKMVIKEINEESRG</sequence>
<evidence type="ECO:0000313" key="3">
    <source>
        <dbReference type="Proteomes" id="UP000005104"/>
    </source>
</evidence>
<feature type="chain" id="PRO_5039009053" evidence="1">
    <location>
        <begin position="38"/>
        <end position="434"/>
    </location>
</feature>
<dbReference type="OrthoDB" id="9804799at2"/>
<dbReference type="RefSeq" id="WP_007782550.1">
    <property type="nucleotide sequence ID" value="NZ_CM001441.1"/>
</dbReference>
<dbReference type="eggNOG" id="COG4219">
    <property type="taxonomic scope" value="Bacteria"/>
</dbReference>
<proteinExistence type="predicted"/>
<feature type="signal peptide" evidence="1">
    <location>
        <begin position="1"/>
        <end position="37"/>
    </location>
</feature>
<dbReference type="Proteomes" id="UP000005104">
    <property type="component" value="Chromosome"/>
</dbReference>
<keyword evidence="1" id="KW-0732">Signal</keyword>
<dbReference type="EMBL" id="CM001441">
    <property type="protein sequence ID" value="EHQ89169.1"/>
    <property type="molecule type" value="Genomic_DNA"/>
</dbReference>
<protein>
    <submittedName>
        <fullName evidence="2">Uncharacterized protein</fullName>
    </submittedName>
</protein>
<gene>
    <name evidence="2" type="ORF">DesyoDRAFT_2075</name>
</gene>
<evidence type="ECO:0000256" key="1">
    <source>
        <dbReference type="SAM" id="SignalP"/>
    </source>
</evidence>
<evidence type="ECO:0000313" key="2">
    <source>
        <dbReference type="EMBL" id="EHQ89169.1"/>
    </source>
</evidence>
<accession>H5XU73</accession>
<name>H5XU73_9FIRM</name>
<dbReference type="STRING" id="768710.DesyoDRAFT_2075"/>